<accession>A0A0L0SET8</accession>
<proteinExistence type="predicted"/>
<dbReference type="Gene3D" id="3.40.30.10">
    <property type="entry name" value="Glutaredoxin"/>
    <property type="match status" value="1"/>
</dbReference>
<name>A0A0L0SET8_ALLM3</name>
<feature type="region of interest" description="Disordered" evidence="1">
    <location>
        <begin position="1"/>
        <end position="30"/>
    </location>
</feature>
<dbReference type="OrthoDB" id="10340994at2759"/>
<dbReference type="VEuPathDB" id="FungiDB:AMAG_06758"/>
<dbReference type="Proteomes" id="UP000054350">
    <property type="component" value="Unassembled WGS sequence"/>
</dbReference>
<reference evidence="3" key="2">
    <citation type="submission" date="2009-11" db="EMBL/GenBank/DDBJ databases">
        <title>The Genome Sequence of Allomyces macrogynus strain ATCC 38327.</title>
        <authorList>
            <consortium name="The Broad Institute Genome Sequencing Platform"/>
            <person name="Russ C."/>
            <person name="Cuomo C."/>
            <person name="Shea T."/>
            <person name="Young S.K."/>
            <person name="Zeng Q."/>
            <person name="Koehrsen M."/>
            <person name="Haas B."/>
            <person name="Borodovsky M."/>
            <person name="Guigo R."/>
            <person name="Alvarado L."/>
            <person name="Berlin A."/>
            <person name="Borenstein D."/>
            <person name="Chen Z."/>
            <person name="Engels R."/>
            <person name="Freedman E."/>
            <person name="Gellesch M."/>
            <person name="Goldberg J."/>
            <person name="Griggs A."/>
            <person name="Gujja S."/>
            <person name="Heiman D."/>
            <person name="Hepburn T."/>
            <person name="Howarth C."/>
            <person name="Jen D."/>
            <person name="Larson L."/>
            <person name="Lewis B."/>
            <person name="Mehta T."/>
            <person name="Park D."/>
            <person name="Pearson M."/>
            <person name="Roberts A."/>
            <person name="Saif S."/>
            <person name="Shenoy N."/>
            <person name="Sisk P."/>
            <person name="Stolte C."/>
            <person name="Sykes S."/>
            <person name="Walk T."/>
            <person name="White J."/>
            <person name="Yandava C."/>
            <person name="Burger G."/>
            <person name="Gray M.W."/>
            <person name="Holland P.W.H."/>
            <person name="King N."/>
            <person name="Lang F.B.F."/>
            <person name="Roger A.J."/>
            <person name="Ruiz-Trillo I."/>
            <person name="Lander E."/>
            <person name="Nusbaum C."/>
        </authorList>
    </citation>
    <scope>NUCLEOTIDE SEQUENCE [LARGE SCALE GENOMIC DNA]</scope>
    <source>
        <strain evidence="3">ATCC 38327</strain>
    </source>
</reference>
<gene>
    <name evidence="2" type="ORF">AMAG_06758</name>
</gene>
<keyword evidence="3" id="KW-1185">Reference proteome</keyword>
<evidence type="ECO:0000256" key="1">
    <source>
        <dbReference type="SAM" id="MobiDB-lite"/>
    </source>
</evidence>
<evidence type="ECO:0008006" key="4">
    <source>
        <dbReference type="Google" id="ProtNLM"/>
    </source>
</evidence>
<dbReference type="AlphaFoldDB" id="A0A0L0SET8"/>
<protein>
    <recommendedName>
        <fullName evidence="4">Thioredoxin domain-containing protein</fullName>
    </recommendedName>
</protein>
<feature type="region of interest" description="Disordered" evidence="1">
    <location>
        <begin position="231"/>
        <end position="250"/>
    </location>
</feature>
<organism evidence="2 3">
    <name type="scientific">Allomyces macrogynus (strain ATCC 38327)</name>
    <name type="common">Allomyces javanicus var. macrogynus</name>
    <dbReference type="NCBI Taxonomy" id="578462"/>
    <lineage>
        <taxon>Eukaryota</taxon>
        <taxon>Fungi</taxon>
        <taxon>Fungi incertae sedis</taxon>
        <taxon>Blastocladiomycota</taxon>
        <taxon>Blastocladiomycetes</taxon>
        <taxon>Blastocladiales</taxon>
        <taxon>Blastocladiaceae</taxon>
        <taxon>Allomyces</taxon>
    </lineage>
</organism>
<reference evidence="2 3" key="1">
    <citation type="submission" date="2009-11" db="EMBL/GenBank/DDBJ databases">
        <title>Annotation of Allomyces macrogynus ATCC 38327.</title>
        <authorList>
            <consortium name="The Broad Institute Genome Sequencing Platform"/>
            <person name="Russ C."/>
            <person name="Cuomo C."/>
            <person name="Burger G."/>
            <person name="Gray M.W."/>
            <person name="Holland P.W.H."/>
            <person name="King N."/>
            <person name="Lang F.B.F."/>
            <person name="Roger A.J."/>
            <person name="Ruiz-Trillo I."/>
            <person name="Young S.K."/>
            <person name="Zeng Q."/>
            <person name="Gargeya S."/>
            <person name="Fitzgerald M."/>
            <person name="Haas B."/>
            <person name="Abouelleil A."/>
            <person name="Alvarado L."/>
            <person name="Arachchi H.M."/>
            <person name="Berlin A."/>
            <person name="Chapman S.B."/>
            <person name="Gearin G."/>
            <person name="Goldberg J."/>
            <person name="Griggs A."/>
            <person name="Gujja S."/>
            <person name="Hansen M."/>
            <person name="Heiman D."/>
            <person name="Howarth C."/>
            <person name="Larimer J."/>
            <person name="Lui A."/>
            <person name="MacDonald P.J.P."/>
            <person name="McCowen C."/>
            <person name="Montmayeur A."/>
            <person name="Murphy C."/>
            <person name="Neiman D."/>
            <person name="Pearson M."/>
            <person name="Priest M."/>
            <person name="Roberts A."/>
            <person name="Saif S."/>
            <person name="Shea T."/>
            <person name="Sisk P."/>
            <person name="Stolte C."/>
            <person name="Sykes S."/>
            <person name="Wortman J."/>
            <person name="Nusbaum C."/>
            <person name="Birren B."/>
        </authorList>
    </citation>
    <scope>NUCLEOTIDE SEQUENCE [LARGE SCALE GENOMIC DNA]</scope>
    <source>
        <strain evidence="2 3">ATCC 38327</strain>
    </source>
</reference>
<dbReference type="InterPro" id="IPR036249">
    <property type="entry name" value="Thioredoxin-like_sf"/>
</dbReference>
<sequence length="461" mass="50890">MCCPASKHPAKMGTANSNSPNPWAPVPSSEMLASSAGSLNQLMSDGKPAPVDAVDEPALRDFAGRLVDPKGWQTVKVNFERHCRLCAEVERKYLFLVFYDPQSIACFQRHDNMTKHEGLSAFLAANFVRVMVPNADPFCQLYMNELFPTNTFPMAAIHDPVTMRRVALFANVDRKLLKEECTKRSLSFLSNPDDLLGELVTIVGGLPPLPEPDHELLLRFGLPVPAKPEEVEMKEVTKPSEAESPWYDHDKKLDTDQFPSSLIATVPTLDEAITLAQVTGRYILISVHADSSSRASRAVNRDLWYHYPIMHTLHTKYVVVRLDAEVDPTAKRILHTPVTSSQPQGNAHSAAPYLEVMHPFGSLRISIFGTDPTTGKLWGKVRGDAVEAQLLDLVIQHPLAALGSAQAEGIPQQIVSGETHGRLVGPASIAPPKRSVKSGHWSASPWKSRPVSWWKALTRNL</sequence>
<evidence type="ECO:0000313" key="3">
    <source>
        <dbReference type="Proteomes" id="UP000054350"/>
    </source>
</evidence>
<evidence type="ECO:0000313" key="2">
    <source>
        <dbReference type="EMBL" id="KNE60996.1"/>
    </source>
</evidence>
<dbReference type="SUPFAM" id="SSF52833">
    <property type="entry name" value="Thioredoxin-like"/>
    <property type="match status" value="2"/>
</dbReference>
<dbReference type="EMBL" id="GG745337">
    <property type="protein sequence ID" value="KNE60996.1"/>
    <property type="molecule type" value="Genomic_DNA"/>
</dbReference>